<dbReference type="SUPFAM" id="SSF48403">
    <property type="entry name" value="Ankyrin repeat"/>
    <property type="match status" value="1"/>
</dbReference>
<proteinExistence type="predicted"/>
<dbReference type="RefSeq" id="XP_018251764.1">
    <property type="nucleotide sequence ID" value="XM_018401212.1"/>
</dbReference>
<dbReference type="InterPro" id="IPR036770">
    <property type="entry name" value="Ankyrin_rpt-contain_sf"/>
</dbReference>
<dbReference type="Gene3D" id="1.25.40.20">
    <property type="entry name" value="Ankyrin repeat-containing domain"/>
    <property type="match status" value="1"/>
</dbReference>
<dbReference type="EMBL" id="DS231713">
    <property type="protein sequence ID" value="KNB13719.1"/>
    <property type="molecule type" value="Genomic_DNA"/>
</dbReference>
<dbReference type="AlphaFoldDB" id="A0A0J9VRX6"/>
<sequence length="260" mass="29498">MSRTRPPAGVVPKEGLPDKMTLPNELYLRVLGFLETNDLLRLERVSTHFRGLVMDSYKTVYGSGPCHRVAKLPSDYRRLAIEQLQYKEDVELVREWEPSTFTCRLFDDVYFHTDEDIHKEATEILLFLQGSTSYGCAEWSEAVAVALIAQARYTEAAKHFAKSNMEVEKLHENRFLAAARFGWSPELGEKPQTSTKSCMDKGFVGMACHGDLESMKQLIEKGVRLDITIGYNITAARVAKIHGHDHILKFLHEHGVDLLS</sequence>
<gene>
    <name evidence="2" type="ORF">FOXG_20893</name>
    <name evidence="3" type="ORF">FOXG_21405</name>
</gene>
<dbReference type="PROSITE" id="PS50181">
    <property type="entry name" value="FBOX"/>
    <property type="match status" value="1"/>
</dbReference>
<accession>A0A0J9VRX6</accession>
<dbReference type="KEGG" id="fox:FOXG_20893"/>
<dbReference type="KEGG" id="fox:FOXG_21405"/>
<feature type="domain" description="F-box" evidence="1">
    <location>
        <begin position="16"/>
        <end position="60"/>
    </location>
</feature>
<dbReference type="Proteomes" id="UP000009097">
    <property type="component" value="Unassembled WGS sequence"/>
</dbReference>
<dbReference type="Gene3D" id="1.20.1280.50">
    <property type="match status" value="1"/>
</dbReference>
<evidence type="ECO:0000313" key="2">
    <source>
        <dbReference type="EMBL" id="KNB13719.1"/>
    </source>
</evidence>
<evidence type="ECO:0000313" key="4">
    <source>
        <dbReference type="Proteomes" id="UP000009097"/>
    </source>
</evidence>
<dbReference type="CDD" id="cd09917">
    <property type="entry name" value="F-box_SF"/>
    <property type="match status" value="1"/>
</dbReference>
<dbReference type="VEuPathDB" id="FungiDB:FOXG_21405"/>
<dbReference type="SUPFAM" id="SSF81383">
    <property type="entry name" value="F-box domain"/>
    <property type="match status" value="1"/>
</dbReference>
<dbReference type="InterPro" id="IPR036047">
    <property type="entry name" value="F-box-like_dom_sf"/>
</dbReference>
<reference evidence="2" key="1">
    <citation type="submission" date="2007-04" db="EMBL/GenBank/DDBJ databases">
        <authorList>
            <consortium name="The Broad Institute Genome Sequencing Platform"/>
            <person name="Birren B."/>
            <person name="Lander E."/>
            <person name="Galagan J."/>
            <person name="Nusbaum C."/>
            <person name="Devon K."/>
            <person name="Ma L.-J."/>
            <person name="Jaffe D."/>
            <person name="Butler J."/>
            <person name="Alvarez P."/>
            <person name="Gnerre S."/>
            <person name="Grabherr M."/>
            <person name="Kleber M."/>
            <person name="Mauceli E."/>
            <person name="Brockman W."/>
            <person name="MacCallum I.A."/>
            <person name="Young S."/>
            <person name="LaButti K."/>
            <person name="DeCaprio D."/>
            <person name="Crawford M."/>
            <person name="Koehrsen M."/>
            <person name="Engels R."/>
            <person name="Montgomery P."/>
            <person name="Pearson M."/>
            <person name="Howarth C."/>
            <person name="Larson L."/>
            <person name="White J."/>
            <person name="O'Leary S."/>
            <person name="Kodira C."/>
            <person name="Zeng Q."/>
            <person name="Yandava C."/>
            <person name="Alvarado L."/>
            <person name="Kistler C."/>
            <person name="Shim W.-B."/>
            <person name="Kang S."/>
            <person name="Woloshuk C."/>
        </authorList>
    </citation>
    <scope>NUCLEOTIDE SEQUENCE</scope>
    <source>
        <strain evidence="2">4287</strain>
    </source>
</reference>
<dbReference type="VEuPathDB" id="FungiDB:FOXG_20893"/>
<dbReference type="EMBL" id="DS231716">
    <property type="protein sequence ID" value="KNB15614.1"/>
    <property type="molecule type" value="Genomic_DNA"/>
</dbReference>
<organism evidence="2 4">
    <name type="scientific">Fusarium oxysporum f. sp. lycopersici (strain 4287 / CBS 123668 / FGSC 9935 / NRRL 34936)</name>
    <name type="common">Fusarium vascular wilt of tomato</name>
    <dbReference type="NCBI Taxonomy" id="426428"/>
    <lineage>
        <taxon>Eukaryota</taxon>
        <taxon>Fungi</taxon>
        <taxon>Dikarya</taxon>
        <taxon>Ascomycota</taxon>
        <taxon>Pezizomycotina</taxon>
        <taxon>Sordariomycetes</taxon>
        <taxon>Hypocreomycetidae</taxon>
        <taxon>Hypocreales</taxon>
        <taxon>Nectriaceae</taxon>
        <taxon>Fusarium</taxon>
        <taxon>Fusarium oxysporum species complex</taxon>
    </lineage>
</organism>
<dbReference type="Pfam" id="PF12937">
    <property type="entry name" value="F-box-like"/>
    <property type="match status" value="1"/>
</dbReference>
<dbReference type="OrthoDB" id="4779832at2759"/>
<reference evidence="2" key="2">
    <citation type="journal article" date="2010" name="Nature">
        <title>Comparative genomics reveals mobile pathogenicity chromosomes in Fusarium.</title>
        <authorList>
            <person name="Ma L.J."/>
            <person name="van der Does H.C."/>
            <person name="Borkovich K.A."/>
            <person name="Coleman J.J."/>
            <person name="Daboussi M.J."/>
            <person name="Di Pietro A."/>
            <person name="Dufresne M."/>
            <person name="Freitag M."/>
            <person name="Grabherr M."/>
            <person name="Henrissat B."/>
            <person name="Houterman P.M."/>
            <person name="Kang S."/>
            <person name="Shim W.B."/>
            <person name="Woloshuk C."/>
            <person name="Xie X."/>
            <person name="Xu J.R."/>
            <person name="Antoniw J."/>
            <person name="Baker S.E."/>
            <person name="Bluhm B.H."/>
            <person name="Breakspear A."/>
            <person name="Brown D.W."/>
            <person name="Butchko R.A."/>
            <person name="Chapman S."/>
            <person name="Coulson R."/>
            <person name="Coutinho P.M."/>
            <person name="Danchin E.G."/>
            <person name="Diener A."/>
            <person name="Gale L.R."/>
            <person name="Gardiner D.M."/>
            <person name="Goff S."/>
            <person name="Hammond-Kosack K.E."/>
            <person name="Hilburn K."/>
            <person name="Hua-Van A."/>
            <person name="Jonkers W."/>
            <person name="Kazan K."/>
            <person name="Kodira C.D."/>
            <person name="Koehrsen M."/>
            <person name="Kumar L."/>
            <person name="Lee Y.H."/>
            <person name="Li L."/>
            <person name="Manners J.M."/>
            <person name="Miranda-Saavedra D."/>
            <person name="Mukherjee M."/>
            <person name="Park G."/>
            <person name="Park J."/>
            <person name="Park S.Y."/>
            <person name="Proctor R.H."/>
            <person name="Regev A."/>
            <person name="Ruiz-Roldan M.C."/>
            <person name="Sain D."/>
            <person name="Sakthikumar S."/>
            <person name="Sykes S."/>
            <person name="Schwartz D.C."/>
            <person name="Turgeon B.G."/>
            <person name="Wapinski I."/>
            <person name="Yoder O."/>
            <person name="Young S."/>
            <person name="Zeng Q."/>
            <person name="Zhou S."/>
            <person name="Galagan J."/>
            <person name="Cuomo C.A."/>
            <person name="Kistler H.C."/>
            <person name="Rep M."/>
        </authorList>
    </citation>
    <scope>NUCLEOTIDE SEQUENCE [LARGE SCALE GENOMIC DNA]</scope>
    <source>
        <strain evidence="2">4287</strain>
    </source>
</reference>
<dbReference type="GeneID" id="28962111"/>
<dbReference type="InterPro" id="IPR001810">
    <property type="entry name" value="F-box_dom"/>
</dbReference>
<dbReference type="RefSeq" id="XP_018253659.1">
    <property type="nucleotide sequence ID" value="XM_018401740.1"/>
</dbReference>
<name>A0A0J9VRX6_FUSO4</name>
<protein>
    <recommendedName>
        <fullName evidence="1">F-box domain-containing protein</fullName>
    </recommendedName>
</protein>
<dbReference type="GeneID" id="28961599"/>
<evidence type="ECO:0000313" key="3">
    <source>
        <dbReference type="EMBL" id="KNB15614.1"/>
    </source>
</evidence>
<evidence type="ECO:0000259" key="1">
    <source>
        <dbReference type="PROSITE" id="PS50181"/>
    </source>
</evidence>